<feature type="domain" description="G-protein coupled receptors family 2 profile 2" evidence="11">
    <location>
        <begin position="330"/>
        <end position="602"/>
    </location>
</feature>
<proteinExistence type="inferred from homology"/>
<evidence type="ECO:0000256" key="3">
    <source>
        <dbReference type="ARBA" id="ARBA00022692"/>
    </source>
</evidence>
<dbReference type="SUPFAM" id="SSF63877">
    <property type="entry name" value="Methuselah ectodomain"/>
    <property type="match status" value="1"/>
</dbReference>
<dbReference type="AlphaFoldDB" id="A0A2J7RJJ1"/>
<evidence type="ECO:0000256" key="7">
    <source>
        <dbReference type="ARBA" id="ARBA00023136"/>
    </source>
</evidence>
<dbReference type="CDD" id="cd15039">
    <property type="entry name" value="7tmB3_Methuselah-like"/>
    <property type="match status" value="1"/>
</dbReference>
<comment type="caution">
    <text evidence="12">The sequence shown here is derived from an EMBL/GenBank/DDBJ whole genome shotgun (WGS) entry which is preliminary data.</text>
</comment>
<feature type="transmembrane region" description="Helical" evidence="10">
    <location>
        <begin position="494"/>
        <end position="515"/>
    </location>
</feature>
<dbReference type="GO" id="GO:0016020">
    <property type="term" value="C:membrane"/>
    <property type="evidence" value="ECO:0007669"/>
    <property type="project" value="UniProtKB-SubCell"/>
</dbReference>
<dbReference type="FunCoup" id="A0A2J7RJJ1">
    <property type="interactions" value="9"/>
</dbReference>
<keyword evidence="8" id="KW-0675">Receptor</keyword>
<dbReference type="InterPro" id="IPR052808">
    <property type="entry name" value="GPCR_Mth-like"/>
</dbReference>
<keyword evidence="13" id="KW-1185">Reference proteome</keyword>
<evidence type="ECO:0000256" key="10">
    <source>
        <dbReference type="SAM" id="Phobius"/>
    </source>
</evidence>
<accession>A0A2J7RJJ1</accession>
<evidence type="ECO:0000256" key="9">
    <source>
        <dbReference type="ARBA" id="ARBA00023224"/>
    </source>
</evidence>
<organism evidence="12 13">
    <name type="scientific">Cryptotermes secundus</name>
    <dbReference type="NCBI Taxonomy" id="105785"/>
    <lineage>
        <taxon>Eukaryota</taxon>
        <taxon>Metazoa</taxon>
        <taxon>Ecdysozoa</taxon>
        <taxon>Arthropoda</taxon>
        <taxon>Hexapoda</taxon>
        <taxon>Insecta</taxon>
        <taxon>Pterygota</taxon>
        <taxon>Neoptera</taxon>
        <taxon>Polyneoptera</taxon>
        <taxon>Dictyoptera</taxon>
        <taxon>Blattodea</taxon>
        <taxon>Blattoidea</taxon>
        <taxon>Termitoidae</taxon>
        <taxon>Kalotermitidae</taxon>
        <taxon>Cryptotermitinae</taxon>
        <taxon>Cryptotermes</taxon>
    </lineage>
</organism>
<sequence length="664" mass="73745">MVTGDFECHVAASPLHAHGAQVRHGLPESCNTSLIAVKPSTVLPVSRYCIDKVEDESEGAGLTSVVGFVCADEDSVRSVTSPNVMTVKKCCVNGTYDPGDRICRDITHGKEKLENIILRDSVCFINFEYGLSECRPNEALAITVVDTGQIELLDNGSVLVNTSEGILMLDDEAFCMDAVANSSGSVVVKYCQSVETACRRRPCVQKCCPDGRGMIHSKSCTPSDFDFNPQFYNIVSTNGGFERTQATVPSFAVLSNLNCDKFILRPEATDGDISYLEVDGRLYVPKHKDPHLTTDMYCLEKVTFPEEDMEGIYAFLCFPEDDVEEDTSLQFILCSLGLITSSVFLLATFLVYACVPSLQNLHGKTLMCHVVSLFAAYVCLSVAQLGSDHLDFFFCAAMGYCILLTFLAAFSWLNIMCFDIWWTFGVIRSMSQGGGSRKQRERRRFIAYSIYAWGLPSVLTAITAAVDVLDLSPATLKPDMGVHYCWFSKMTYGIAVYFFGPVSPMITCNVVLFVLTARSCSKVKAEIYRMQQNSIGDRCKRRYQADKNKLIMNAKLFVVMGVTWTLEIVSSFLTEPPWIWYLSDAANALQGALIFCIFVLKRKVIRTLAHQLGFRNLGQITRPNTAEHLTCYDPYRVRKASSNSTLCTTITDTRSARFTSSSCT</sequence>
<feature type="transmembrane region" description="Helical" evidence="10">
    <location>
        <begin position="366"/>
        <end position="385"/>
    </location>
</feature>
<dbReference type="Pfam" id="PF06652">
    <property type="entry name" value="Methuselah_N"/>
    <property type="match status" value="1"/>
</dbReference>
<dbReference type="GO" id="GO:0004930">
    <property type="term" value="F:G protein-coupled receptor activity"/>
    <property type="evidence" value="ECO:0007669"/>
    <property type="project" value="UniProtKB-KW"/>
</dbReference>
<keyword evidence="9" id="KW-0807">Transducer</keyword>
<dbReference type="InParanoid" id="A0A2J7RJJ1"/>
<dbReference type="GO" id="GO:0007166">
    <property type="term" value="P:cell surface receptor signaling pathway"/>
    <property type="evidence" value="ECO:0007669"/>
    <property type="project" value="InterPro"/>
</dbReference>
<dbReference type="PROSITE" id="PS50261">
    <property type="entry name" value="G_PROTEIN_RECEP_F2_4"/>
    <property type="match status" value="1"/>
</dbReference>
<dbReference type="STRING" id="105785.A0A2J7RJJ1"/>
<dbReference type="InterPro" id="IPR036272">
    <property type="entry name" value="Methuselah_N_sf"/>
</dbReference>
<evidence type="ECO:0000256" key="6">
    <source>
        <dbReference type="ARBA" id="ARBA00023040"/>
    </source>
</evidence>
<gene>
    <name evidence="12" type="ORF">B7P43_G08831</name>
</gene>
<keyword evidence="4" id="KW-0732">Signal</keyword>
<dbReference type="Gene3D" id="2.170.180.11">
    <property type="entry name" value="Methuselah ectodomain, domain 2"/>
    <property type="match status" value="1"/>
</dbReference>
<name>A0A2J7RJJ1_9NEOP</name>
<reference evidence="12 13" key="1">
    <citation type="submission" date="2017-12" db="EMBL/GenBank/DDBJ databases">
        <title>Hemimetabolous genomes reveal molecular basis of termite eusociality.</title>
        <authorList>
            <person name="Harrison M.C."/>
            <person name="Jongepier E."/>
            <person name="Robertson H.M."/>
            <person name="Arning N."/>
            <person name="Bitard-Feildel T."/>
            <person name="Chao H."/>
            <person name="Childers C.P."/>
            <person name="Dinh H."/>
            <person name="Doddapaneni H."/>
            <person name="Dugan S."/>
            <person name="Gowin J."/>
            <person name="Greiner C."/>
            <person name="Han Y."/>
            <person name="Hu H."/>
            <person name="Hughes D.S.T."/>
            <person name="Huylmans A.-K."/>
            <person name="Kemena C."/>
            <person name="Kremer L.P.M."/>
            <person name="Lee S.L."/>
            <person name="Lopez-Ezquerra A."/>
            <person name="Mallet L."/>
            <person name="Monroy-Kuhn J.M."/>
            <person name="Moser A."/>
            <person name="Murali S.C."/>
            <person name="Muzny D.M."/>
            <person name="Otani S."/>
            <person name="Piulachs M.-D."/>
            <person name="Poelchau M."/>
            <person name="Qu J."/>
            <person name="Schaub F."/>
            <person name="Wada-Katsumata A."/>
            <person name="Worley K.C."/>
            <person name="Xie Q."/>
            <person name="Ylla G."/>
            <person name="Poulsen M."/>
            <person name="Gibbs R.A."/>
            <person name="Schal C."/>
            <person name="Richards S."/>
            <person name="Belles X."/>
            <person name="Korb J."/>
            <person name="Bornberg-Bauer E."/>
        </authorList>
    </citation>
    <scope>NUCLEOTIDE SEQUENCE [LARGE SCALE GENOMIC DNA]</scope>
    <source>
        <tissue evidence="12">Whole body</tissue>
    </source>
</reference>
<evidence type="ECO:0000256" key="2">
    <source>
        <dbReference type="ARBA" id="ARBA00008979"/>
    </source>
</evidence>
<evidence type="ECO:0000259" key="11">
    <source>
        <dbReference type="PROSITE" id="PS50261"/>
    </source>
</evidence>
<dbReference type="InterPro" id="IPR023311">
    <property type="entry name" value="Methusela_ecto_dom_2"/>
</dbReference>
<feature type="transmembrane region" description="Helical" evidence="10">
    <location>
        <begin position="397"/>
        <end position="424"/>
    </location>
</feature>
<feature type="transmembrane region" description="Helical" evidence="10">
    <location>
        <begin position="329"/>
        <end position="354"/>
    </location>
</feature>
<keyword evidence="6" id="KW-0297">G-protein coupled receptor</keyword>
<dbReference type="InterPro" id="IPR000832">
    <property type="entry name" value="GPCR_2_secretin-like"/>
</dbReference>
<dbReference type="Pfam" id="PF00002">
    <property type="entry name" value="7tm_2"/>
    <property type="match status" value="1"/>
</dbReference>
<dbReference type="PANTHER" id="PTHR46953">
    <property type="entry name" value="G-PROTEIN COUPLED RECEPTOR MTH-LIKE 1-RELATED"/>
    <property type="match status" value="1"/>
</dbReference>
<evidence type="ECO:0000256" key="1">
    <source>
        <dbReference type="ARBA" id="ARBA00004141"/>
    </source>
</evidence>
<evidence type="ECO:0000256" key="8">
    <source>
        <dbReference type="ARBA" id="ARBA00023170"/>
    </source>
</evidence>
<feature type="transmembrane region" description="Helical" evidence="10">
    <location>
        <begin position="445"/>
        <end position="466"/>
    </location>
</feature>
<feature type="transmembrane region" description="Helical" evidence="10">
    <location>
        <begin position="550"/>
        <end position="572"/>
    </location>
</feature>
<keyword evidence="5 10" id="KW-1133">Transmembrane helix</keyword>
<keyword evidence="7 10" id="KW-0472">Membrane</keyword>
<dbReference type="Proteomes" id="UP000235965">
    <property type="component" value="Unassembled WGS sequence"/>
</dbReference>
<dbReference type="InterPro" id="IPR017981">
    <property type="entry name" value="GPCR_2-like_7TM"/>
</dbReference>
<dbReference type="PANTHER" id="PTHR46953:SF1">
    <property type="entry name" value="G-PROTEIN COUPLED RECEPTOR MTH-LIKE 1-RELATED"/>
    <property type="match status" value="1"/>
</dbReference>
<keyword evidence="3 10" id="KW-0812">Transmembrane</keyword>
<dbReference type="Gene3D" id="1.20.1070.10">
    <property type="entry name" value="Rhodopsin 7-helix transmembrane proteins"/>
    <property type="match status" value="1"/>
</dbReference>
<dbReference type="InterPro" id="IPR010596">
    <property type="entry name" value="Methuselah_N_dom"/>
</dbReference>
<feature type="transmembrane region" description="Helical" evidence="10">
    <location>
        <begin position="578"/>
        <end position="600"/>
    </location>
</feature>
<dbReference type="EMBL" id="NEVH01002992">
    <property type="protein sequence ID" value="PNF40994.1"/>
    <property type="molecule type" value="Genomic_DNA"/>
</dbReference>
<evidence type="ECO:0000256" key="5">
    <source>
        <dbReference type="ARBA" id="ARBA00022989"/>
    </source>
</evidence>
<comment type="similarity">
    <text evidence="2">Belongs to the G-protein coupled receptor 2 family. Mth subfamily.</text>
</comment>
<protein>
    <recommendedName>
        <fullName evidence="11">G-protein coupled receptors family 2 profile 2 domain-containing protein</fullName>
    </recommendedName>
</protein>
<evidence type="ECO:0000313" key="13">
    <source>
        <dbReference type="Proteomes" id="UP000235965"/>
    </source>
</evidence>
<evidence type="ECO:0000256" key="4">
    <source>
        <dbReference type="ARBA" id="ARBA00022729"/>
    </source>
</evidence>
<comment type="subcellular location">
    <subcellularLocation>
        <location evidence="1">Membrane</location>
        <topology evidence="1">Multi-pass membrane protein</topology>
    </subcellularLocation>
</comment>
<dbReference type="OrthoDB" id="8182178at2759"/>
<evidence type="ECO:0000313" key="12">
    <source>
        <dbReference type="EMBL" id="PNF40994.1"/>
    </source>
</evidence>